<evidence type="ECO:0000313" key="3">
    <source>
        <dbReference type="Proteomes" id="UP000322791"/>
    </source>
</evidence>
<accession>A0A5D6VG55</accession>
<proteinExistence type="predicted"/>
<gene>
    <name evidence="2" type="ORF">FY528_03645</name>
</gene>
<evidence type="ECO:0000256" key="1">
    <source>
        <dbReference type="SAM" id="SignalP"/>
    </source>
</evidence>
<sequence length="179" mass="19542">MKKSLLSAALLVLLAVVTFSCEKINDLLTFEISDTQNFTIPATPLVGGLPVTLTLPVPVTNKASETFSKNNTSADLVKDVSLSKLTLTITDPTTENFDFLQSIKISIGTDQNDKVVMAQLTEVPRGATSIELQSTNAKLDKYIKAPNYTLYTEATVRQATTREITVKEESRFKVTADPL</sequence>
<reference evidence="2 3" key="1">
    <citation type="submission" date="2019-08" db="EMBL/GenBank/DDBJ databases">
        <authorList>
            <person name="Seo M.-J."/>
        </authorList>
    </citation>
    <scope>NUCLEOTIDE SEQUENCE [LARGE SCALE GENOMIC DNA]</scope>
    <source>
        <strain evidence="2 3">KIGAM108</strain>
    </source>
</reference>
<feature type="signal peptide" evidence="1">
    <location>
        <begin position="1"/>
        <end position="20"/>
    </location>
</feature>
<evidence type="ECO:0000313" key="2">
    <source>
        <dbReference type="EMBL" id="TYZ13514.1"/>
    </source>
</evidence>
<protein>
    <recommendedName>
        <fullName evidence="4">DUF1735 domain-containing protein</fullName>
    </recommendedName>
</protein>
<dbReference type="PROSITE" id="PS51257">
    <property type="entry name" value="PROKAR_LIPOPROTEIN"/>
    <property type="match status" value="1"/>
</dbReference>
<dbReference type="EMBL" id="VTHL01000002">
    <property type="protein sequence ID" value="TYZ13514.1"/>
    <property type="molecule type" value="Genomic_DNA"/>
</dbReference>
<organism evidence="2 3">
    <name type="scientific">Hymenobacter lutimineralis</name>
    <dbReference type="NCBI Taxonomy" id="2606448"/>
    <lineage>
        <taxon>Bacteria</taxon>
        <taxon>Pseudomonadati</taxon>
        <taxon>Bacteroidota</taxon>
        <taxon>Cytophagia</taxon>
        <taxon>Cytophagales</taxon>
        <taxon>Hymenobacteraceae</taxon>
        <taxon>Hymenobacter</taxon>
    </lineage>
</organism>
<dbReference type="RefSeq" id="WP_149069629.1">
    <property type="nucleotide sequence ID" value="NZ_VTHL01000002.1"/>
</dbReference>
<comment type="caution">
    <text evidence="2">The sequence shown here is derived from an EMBL/GenBank/DDBJ whole genome shotgun (WGS) entry which is preliminary data.</text>
</comment>
<name>A0A5D6VG55_9BACT</name>
<keyword evidence="3" id="KW-1185">Reference proteome</keyword>
<dbReference type="Proteomes" id="UP000322791">
    <property type="component" value="Unassembled WGS sequence"/>
</dbReference>
<dbReference type="AlphaFoldDB" id="A0A5D6VG55"/>
<feature type="chain" id="PRO_5022847721" description="DUF1735 domain-containing protein" evidence="1">
    <location>
        <begin position="21"/>
        <end position="179"/>
    </location>
</feature>
<evidence type="ECO:0008006" key="4">
    <source>
        <dbReference type="Google" id="ProtNLM"/>
    </source>
</evidence>
<keyword evidence="1" id="KW-0732">Signal</keyword>